<feature type="compositionally biased region" description="Low complexity" evidence="4">
    <location>
        <begin position="208"/>
        <end position="242"/>
    </location>
</feature>
<dbReference type="Gene3D" id="3.40.50.1240">
    <property type="entry name" value="Phosphoglycerate mutase-like"/>
    <property type="match status" value="1"/>
</dbReference>
<dbReference type="GO" id="GO:0004331">
    <property type="term" value="F:fructose-2,6-bisphosphate 2-phosphatase activity"/>
    <property type="evidence" value="ECO:0007669"/>
    <property type="project" value="TreeGrafter"/>
</dbReference>
<dbReference type="GeneID" id="31364402"/>
<keyword evidence="1" id="KW-0378">Hydrolase</keyword>
<dbReference type="EMBL" id="ADBJ01000038">
    <property type="protein sequence ID" value="EFA78275.1"/>
    <property type="molecule type" value="Genomic_DNA"/>
</dbReference>
<dbReference type="STRING" id="670386.D3BK45"/>
<feature type="binding site" evidence="3">
    <location>
        <position position="69"/>
    </location>
    <ligand>
        <name>substrate</name>
    </ligand>
</feature>
<dbReference type="CDD" id="cd07067">
    <property type="entry name" value="HP_PGM_like"/>
    <property type="match status" value="1"/>
</dbReference>
<evidence type="ECO:0000313" key="6">
    <source>
        <dbReference type="Proteomes" id="UP000001396"/>
    </source>
</evidence>
<evidence type="ECO:0000256" key="2">
    <source>
        <dbReference type="PIRSR" id="PIRSR613078-1"/>
    </source>
</evidence>
<keyword evidence="6" id="KW-1185">Reference proteome</keyword>
<evidence type="ECO:0000256" key="4">
    <source>
        <dbReference type="SAM" id="MobiDB-lite"/>
    </source>
</evidence>
<dbReference type="SUPFAM" id="SSF53254">
    <property type="entry name" value="Phosphoglycerate mutase-like"/>
    <property type="match status" value="1"/>
</dbReference>
<reference evidence="5 6" key="1">
    <citation type="journal article" date="2011" name="Genome Res.">
        <title>Phylogeny-wide analysis of social amoeba genomes highlights ancient origins for complex intercellular communication.</title>
        <authorList>
            <person name="Heidel A.J."/>
            <person name="Lawal H.M."/>
            <person name="Felder M."/>
            <person name="Schilde C."/>
            <person name="Helps N.R."/>
            <person name="Tunggal B."/>
            <person name="Rivero F."/>
            <person name="John U."/>
            <person name="Schleicher M."/>
            <person name="Eichinger L."/>
            <person name="Platzer M."/>
            <person name="Noegel A.A."/>
            <person name="Schaap P."/>
            <person name="Gloeckner G."/>
        </authorList>
    </citation>
    <scope>NUCLEOTIDE SEQUENCE [LARGE SCALE GENOMIC DNA]</scope>
    <source>
        <strain evidence="6">ATCC 26659 / Pp 5 / PN500</strain>
    </source>
</reference>
<dbReference type="InterPro" id="IPR013078">
    <property type="entry name" value="His_Pase_superF_clade-1"/>
</dbReference>
<organism evidence="5 6">
    <name type="scientific">Heterostelium pallidum (strain ATCC 26659 / Pp 5 / PN500)</name>
    <name type="common">Cellular slime mold</name>
    <name type="synonym">Polysphondylium pallidum</name>
    <dbReference type="NCBI Taxonomy" id="670386"/>
    <lineage>
        <taxon>Eukaryota</taxon>
        <taxon>Amoebozoa</taxon>
        <taxon>Evosea</taxon>
        <taxon>Eumycetozoa</taxon>
        <taxon>Dictyostelia</taxon>
        <taxon>Acytosteliales</taxon>
        <taxon>Acytosteliaceae</taxon>
        <taxon>Heterostelium</taxon>
    </lineage>
</organism>
<dbReference type="RefSeq" id="XP_020430400.1">
    <property type="nucleotide sequence ID" value="XM_020579725.1"/>
</dbReference>
<dbReference type="InterPro" id="IPR029033">
    <property type="entry name" value="His_PPase_superfam"/>
</dbReference>
<sequence length="383" mass="42021">MIACLVGSIHNNTNTIRHGETDFNKNGILQGHLNIPLNAKGRQQAVLAGERLRQDHSHIDLVISSDLDRAYETASIIVDQFNGGKAAPAVNSIITTPLLRERYLGKLEGVDLRQFVNWEELPEAKKMIQLQNILSQKSNINSIITPTSPAISSVTSVPQKYLTIGREDNNVNINQLQQPQFAISANADLEQPIASITNQSLDLDNQNSISSPSSTHSSLSTSSTSSQSSLSSSTSSASSISSNEHQNGETDTTNINFAFNNINITSNTNNNNSSSSLSKSNTPPKEFHILVVSHSLTLKTILSLLLCKRPPISVFCNTNTPDDITQSEQSSHQNFKWIQLELKNASIVRTSFSLIEKKSSGEDRKRLPREIIFFPVATVDDQE</sequence>
<feature type="region of interest" description="Disordered" evidence="4">
    <location>
        <begin position="204"/>
        <end position="253"/>
    </location>
</feature>
<feature type="active site" description="Proton donor/acceptor" evidence="2">
    <location>
        <position position="101"/>
    </location>
</feature>
<gene>
    <name evidence="5" type="ORF">PPL_08926</name>
</gene>
<feature type="binding site" evidence="3">
    <location>
        <begin position="17"/>
        <end position="24"/>
    </location>
    <ligand>
        <name>substrate</name>
    </ligand>
</feature>
<proteinExistence type="predicted"/>
<dbReference type="AlphaFoldDB" id="D3BK45"/>
<dbReference type="GO" id="GO:0045820">
    <property type="term" value="P:negative regulation of glycolytic process"/>
    <property type="evidence" value="ECO:0007669"/>
    <property type="project" value="TreeGrafter"/>
</dbReference>
<dbReference type="GO" id="GO:0043456">
    <property type="term" value="P:regulation of pentose-phosphate shunt"/>
    <property type="evidence" value="ECO:0007669"/>
    <property type="project" value="TreeGrafter"/>
</dbReference>
<dbReference type="InParanoid" id="D3BK45"/>
<dbReference type="Pfam" id="PF00300">
    <property type="entry name" value="His_Phos_1"/>
    <property type="match status" value="1"/>
</dbReference>
<dbReference type="PANTHER" id="PTHR46517:SF1">
    <property type="entry name" value="FRUCTOSE-2,6-BISPHOSPHATASE TIGAR"/>
    <property type="match status" value="1"/>
</dbReference>
<dbReference type="Proteomes" id="UP000001396">
    <property type="component" value="Unassembled WGS sequence"/>
</dbReference>
<accession>D3BK45</accession>
<evidence type="ECO:0000313" key="5">
    <source>
        <dbReference type="EMBL" id="EFA78275.1"/>
    </source>
</evidence>
<dbReference type="GO" id="GO:0005829">
    <property type="term" value="C:cytosol"/>
    <property type="evidence" value="ECO:0007669"/>
    <property type="project" value="TreeGrafter"/>
</dbReference>
<feature type="active site" description="Tele-phosphohistidine intermediate" evidence="2">
    <location>
        <position position="18"/>
    </location>
</feature>
<dbReference type="InterPro" id="IPR051695">
    <property type="entry name" value="Phosphoglycerate_Mutase"/>
</dbReference>
<dbReference type="FunCoup" id="D3BK45">
    <property type="interactions" value="651"/>
</dbReference>
<evidence type="ECO:0000256" key="1">
    <source>
        <dbReference type="ARBA" id="ARBA00022801"/>
    </source>
</evidence>
<name>D3BK45_HETP5</name>
<evidence type="ECO:0000256" key="3">
    <source>
        <dbReference type="PIRSR" id="PIRSR613078-2"/>
    </source>
</evidence>
<dbReference type="PANTHER" id="PTHR46517">
    <property type="entry name" value="FRUCTOSE-2,6-BISPHOSPHATASE TIGAR"/>
    <property type="match status" value="1"/>
</dbReference>
<dbReference type="OMA" id="QNFKWIQ"/>
<dbReference type="SMART" id="SM00855">
    <property type="entry name" value="PGAM"/>
    <property type="match status" value="1"/>
</dbReference>
<evidence type="ECO:0008006" key="7">
    <source>
        <dbReference type="Google" id="ProtNLM"/>
    </source>
</evidence>
<comment type="caution">
    <text evidence="5">The sequence shown here is derived from an EMBL/GenBank/DDBJ whole genome shotgun (WGS) entry which is preliminary data.</text>
</comment>
<protein>
    <recommendedName>
        <fullName evidence="7">Phosphoglycerate mutase</fullName>
    </recommendedName>
</protein>